<feature type="region of interest" description="Disordered" evidence="5">
    <location>
        <begin position="1274"/>
        <end position="1294"/>
    </location>
</feature>
<proteinExistence type="predicted"/>
<dbReference type="SUPFAM" id="SSF50729">
    <property type="entry name" value="PH domain-like"/>
    <property type="match status" value="2"/>
</dbReference>
<dbReference type="InterPro" id="IPR002558">
    <property type="entry name" value="ILWEQ_dom"/>
</dbReference>
<feature type="region of interest" description="Disordered" evidence="5">
    <location>
        <begin position="3338"/>
        <end position="3390"/>
    </location>
</feature>
<feature type="domain" description="FERM" evidence="6">
    <location>
        <begin position="113"/>
        <end position="443"/>
    </location>
</feature>
<dbReference type="Gene3D" id="1.20.120.230">
    <property type="entry name" value="Alpha-catenin/vinculin-like"/>
    <property type="match status" value="7"/>
</dbReference>
<feature type="domain" description="I/LWEQ" evidence="7">
    <location>
        <begin position="3062"/>
        <end position="3303"/>
    </location>
</feature>
<dbReference type="Proteomes" id="UP000318571">
    <property type="component" value="Chromosome 1"/>
</dbReference>
<dbReference type="SUPFAM" id="SSF47031">
    <property type="entry name" value="Second domain of FERM"/>
    <property type="match status" value="1"/>
</dbReference>
<dbReference type="GO" id="GO:0001726">
    <property type="term" value="C:ruffle"/>
    <property type="evidence" value="ECO:0007669"/>
    <property type="project" value="InterPro"/>
</dbReference>
<feature type="coiled-coil region" evidence="4">
    <location>
        <begin position="3227"/>
        <end position="3262"/>
    </location>
</feature>
<dbReference type="Pfam" id="PF08913">
    <property type="entry name" value="VBS"/>
    <property type="match status" value="1"/>
</dbReference>
<dbReference type="GO" id="GO:0030036">
    <property type="term" value="P:actin cytoskeleton organization"/>
    <property type="evidence" value="ECO:0007669"/>
    <property type="project" value="TreeGrafter"/>
</dbReference>
<dbReference type="SUPFAM" id="SSF109880">
    <property type="entry name" value="A middle domain of Talin 1"/>
    <property type="match status" value="2"/>
</dbReference>
<evidence type="ECO:0000256" key="5">
    <source>
        <dbReference type="SAM" id="MobiDB-lite"/>
    </source>
</evidence>
<dbReference type="GO" id="GO:0005925">
    <property type="term" value="C:focal adhesion"/>
    <property type="evidence" value="ECO:0007669"/>
    <property type="project" value="InterPro"/>
</dbReference>
<dbReference type="SMART" id="SM01244">
    <property type="entry name" value="IRS"/>
    <property type="match status" value="2"/>
</dbReference>
<dbReference type="SMART" id="SM00307">
    <property type="entry name" value="ILWEQ"/>
    <property type="match status" value="1"/>
</dbReference>
<feature type="compositionally biased region" description="Low complexity" evidence="5">
    <location>
        <begin position="1274"/>
        <end position="1290"/>
    </location>
</feature>
<evidence type="ECO:0000256" key="1">
    <source>
        <dbReference type="ARBA" id="ARBA00004245"/>
    </source>
</evidence>
<feature type="coiled-coil region" evidence="4">
    <location>
        <begin position="1822"/>
        <end position="1886"/>
    </location>
</feature>
<dbReference type="InterPro" id="IPR015224">
    <property type="entry name" value="Talin_cent"/>
</dbReference>
<dbReference type="FunFam" id="2.30.29.30:FF:000028">
    <property type="entry name" value="Talin 2"/>
    <property type="match status" value="2"/>
</dbReference>
<dbReference type="Pfam" id="PF25177">
    <property type="entry name" value="Talin_VBS2"/>
    <property type="match status" value="2"/>
</dbReference>
<feature type="coiled-coil region" evidence="4">
    <location>
        <begin position="1056"/>
        <end position="1120"/>
    </location>
</feature>
<dbReference type="InterPro" id="IPR035964">
    <property type="entry name" value="I/LWEQ_dom_sf"/>
</dbReference>
<dbReference type="FunFam" id="1.20.1420.10:FF:000002">
    <property type="entry name" value="Talin 2"/>
    <property type="match status" value="1"/>
</dbReference>
<dbReference type="InterPro" id="IPR029071">
    <property type="entry name" value="Ubiquitin-like_domsf"/>
</dbReference>
<gene>
    <name evidence="8" type="ORF">TCAL_08903</name>
</gene>
<dbReference type="STRING" id="6832.A0A553NTP2"/>
<protein>
    <recommendedName>
        <fullName evidence="10">FERM domain-containing protein</fullName>
    </recommendedName>
</protein>
<accession>A0A553NTP2</accession>
<feature type="compositionally biased region" description="Low complexity" evidence="5">
    <location>
        <begin position="508"/>
        <end position="524"/>
    </location>
</feature>
<dbReference type="PROSITE" id="PS50057">
    <property type="entry name" value="FERM_3"/>
    <property type="match status" value="1"/>
</dbReference>
<dbReference type="GO" id="GO:0009887">
    <property type="term" value="P:animal organ morphogenesis"/>
    <property type="evidence" value="ECO:0007669"/>
    <property type="project" value="UniProtKB-ARBA"/>
</dbReference>
<feature type="region of interest" description="Disordered" evidence="5">
    <location>
        <begin position="484"/>
        <end position="503"/>
    </location>
</feature>
<dbReference type="InterPro" id="IPR036476">
    <property type="entry name" value="Talin_cent_sf"/>
</dbReference>
<evidence type="ECO:0000256" key="4">
    <source>
        <dbReference type="SAM" id="Coils"/>
    </source>
</evidence>
<keyword evidence="3" id="KW-0206">Cytoskeleton</keyword>
<reference evidence="8 9" key="1">
    <citation type="journal article" date="2018" name="Nat. Ecol. Evol.">
        <title>Genomic signatures of mitonuclear coevolution across populations of Tigriopus californicus.</title>
        <authorList>
            <person name="Barreto F.S."/>
            <person name="Watson E.T."/>
            <person name="Lima T.G."/>
            <person name="Willett C.S."/>
            <person name="Edmands S."/>
            <person name="Li W."/>
            <person name="Burton R.S."/>
        </authorList>
    </citation>
    <scope>NUCLEOTIDE SEQUENCE [LARGE SCALE GENOMIC DNA]</scope>
    <source>
        <strain evidence="8 9">San Diego</strain>
    </source>
</reference>
<dbReference type="InterPro" id="IPR032425">
    <property type="entry name" value="FERM_f0"/>
</dbReference>
<dbReference type="FunFam" id="1.20.120.230:FF:000003">
    <property type="entry name" value="Talin 2"/>
    <property type="match status" value="2"/>
</dbReference>
<dbReference type="GO" id="GO:0005886">
    <property type="term" value="C:plasma membrane"/>
    <property type="evidence" value="ECO:0007669"/>
    <property type="project" value="TreeGrafter"/>
</dbReference>
<dbReference type="SUPFAM" id="SSF109885">
    <property type="entry name" value="I/LWEQ domain"/>
    <property type="match status" value="8"/>
</dbReference>
<feature type="region of interest" description="Disordered" evidence="5">
    <location>
        <begin position="1250"/>
        <end position="1269"/>
    </location>
</feature>
<dbReference type="InterPro" id="IPR019747">
    <property type="entry name" value="FERM_CS"/>
</dbReference>
<evidence type="ECO:0000256" key="3">
    <source>
        <dbReference type="ARBA" id="ARBA00023212"/>
    </source>
</evidence>
<dbReference type="CDD" id="cd17090">
    <property type="entry name" value="FERM_F1_TLN"/>
    <property type="match status" value="1"/>
</dbReference>
<dbReference type="InterPro" id="IPR057346">
    <property type="entry name" value="Talin1/2_VBS2"/>
</dbReference>
<dbReference type="Gene3D" id="1.20.80.10">
    <property type="match status" value="1"/>
</dbReference>
<dbReference type="GO" id="GO:0005178">
    <property type="term" value="F:integrin binding"/>
    <property type="evidence" value="ECO:0007669"/>
    <property type="project" value="TreeGrafter"/>
</dbReference>
<sequence>MDSTPSTVPRFFEAINMAELKLRIAIVEKNERGQEVELVRKTIPFHPQALVLDACAQIRERVAEIKNLGNPNQYGLFLQDEDPKKGVWLEPEKALEHYLLRDNDHLEYRRKMRLLKVRMLDGTVKSVMVDDSQNVGNLMVLICTKIGITNHDEYSLVWDKPDENQEAIPTNKFGTLGGTMTLRKKYKEGEKEIDPKMEELKRQLNTEDGVNWVSHGSTLREQGIGEAEVLLLKRKYFYSDANIDSRDPVQLNLLYQQAKEAILDGTHPVRMDDAVQFAALQAQIQYGDHKEQSHKPGLFDLREFLPQSYMKANKIEKKIFQEHKKLFGVSDIDAKVKYVKLARGLPTFGVHFFLVKEKMRGRNRLVPRLLGVTKDSVLRLDEKTKEILKTWPLTTVRRWAASPNVFTLDFGDYQDQYYSVQTSEGEQISQLIAGYIDIILKRRQRREHIGDDGNEEEAMEEELVTPGRAITMVGLPGTNYKKAEQSNLAQPGVLRNSGGGTLDIRENQQQSQYSSQYNGSSESGHAMNGAKYPTEIQLSGPQRALVSTISHGQESINRAEGFLNQKATLPSLGNDPASYRWKETQKTTNKQTIHSQVSAMNAATAQMVTLTGQGDETDHNAVGAAVNMISNNLPEMAKGVQMLAALMDDEGANGDDLMGAARNLCTAFTDLLAATEPQSREPRQHMLTAASQVGSASHRVLYTIGEEEVADKERQDILLGLAKAVANTTAALVLKAKNVASKCPNQTTQNRVIGAATQCALGTSQLVACAKVVAPTISDPMCQEQLVEAAKEVAKSVQGCVSTCNDVSHDNQSLRELGKSAEDVTRALNELLNHVKDGHSDKIPDIMEQIMCASGELIASYDSSEMVRQARILAQSTAELIQAIRGEAEAQSDSDLQKRLLSAAKDLADATSQMVEAAKLCASRPNDRESQEALKRAAEHLRTTTQNAVGTTIKRKMIKRLENAAKHSAATATQCIAASQGVGAHNTNSISQEELMESCKGVADVIPRLVEGVKMSMQNPDSAMAQLNLINNAEQFMMPSSRLLMSTRSTLPTVSNQAAQLQLSNSSKQMDNALRELRSCIGKAHQVCAALEIEASADLIDSLQQEIEEFRSSAATFNLKPMPGETLESATLLLNTTSKSDSVLRLDEKTKEILKTWPLTTVRRWAASPNVFTLDFGDYQDQYYSVQTSEGEQISQLIAGYIDIILKRRQRREHIGDDGNEEEAMEEELVTPGRAITMVGLPGTNYKKAEQSNLAQPGVLRNSGGGTLDIRENQQQSQYSSQYNGSSESGHAMNGAKYPTEIQLSGPQRALVSTISHGQESINRAEGFLNQKATLPSLGNDPASYRWKETQKTTNKQTIHSQVSAMNAATAQMVTLTGQGDETDHNAVGAAVNMISNNLPEMAKGVQMLAALMDDEGANGDDLMGAARNLCTAFTDLLAATEPQSREPRQHMLTAASQVGSASHRVLYTIGEEEVADKERQDILLGLAKAVANTTAALVLKAKNVASKCPNQTTQNRVIGAATQCALGTSQLVACAKVVAPTISDPMCQEQLVEAAKEVAKSVQGCVSTCNDVSHDNQSLRELGKSAEDVTRALNELLNHVKDGHSDKIPDIMEQIMCASGELIASYDSSEMVRQARILAQSTAELIQAIRGEAEAQSDSDLQKRLLSAAKDLADATSQMVEAAKLCASRPNDRESQEALKRAAEHLRTTTQNAVGTTIKRKMIKRLENAAKHSAATATQCIAASQGVGAHNTNSISQEELMESCKGVADVIPRLVEGVKMSMQNPDSAMAQLNLINNAEQFMMPSSRLLMSTRSTLPTVSNQAAQLQLSNSSKQMDNALRELRSCIGKAHQVCAALEIEASADLIDSLQQEIEEFRSSAATFNLKPMPGETLESATLLLNTTSKSVSSTVAQLITAASEGNEDITNRAARDTANALRDYTAAIRGVAANSKDRSYQTRILDQAQLVMSKSARLVLEAQRSMQNPADPHCERKLSDAGQEVNIALSGTMSCLPGQQEVEQTMSEISSWSQQLEGESFRSSGRPYGELQNQLTFAADKLSDATSDVVHSAPRPDELAHTSRHFGEVLGEMMEYSMDMAGQTKVSEHRSNMVTTMKSVTSSSSTLLSSAKTVAADPSAPSAKGNLANAAISVTESINNLINVYTSAAPGQKECDNAIRAIQSSRHILENANQPISDASYYECLDVVMEKSKALGDCMTGIANHAKKSEHEEFGEAVHGVSDAICGLVEAASQSAYLVGVSDPSSVGGRHGIVDQNQFMRAYQAIKIACQNLVNPSSGQHQILSSATVIAKHTSALCNSCRIASSKTDNPVAKRQFVQSAKDVANATASLVKEIKKLDSNYNDSNRQSCSAATRPLLDAVEKLCQFANSPDYASVPARISREGQMAQEPILNSGSFIIEGSCAMIQSAKSLAVNPRDPPTWQSLANSSKSVSDSIKNLVASIRDKAPGQRECDEAIEKLTINIRELDQASLAAINQNLAPKTDKDIKQFTEQMENAATQISQKLPDVQMSAKSEAERLGHMVTAMVSYFDPLVANAIGSASNMVSSKQQVLVLDQTKTVAECAQQLLYAAKESGGNPKATHVHGDIDESADAMSTSIQELIGSIEKLAPNLGVVSKLVSCITEAIFTVDDYRNVDVSVSGPGRGRGEQSFVSLQSTMMSSTKEIARTAQEIVMKSSSDPGQLGNLASHISVCYQELARDTKGTCSGASNMECSNVLAALNAANTGTHALENAANTVSGIIGDLETTIMFATAGTLNADDGDDAFADHRENILKTAKALVEDTKTLVAGAASSQEQLAVAAQNAVTTIVQLSEVVKAGAASLGSPNREAQVMLINAVKDVASALGDLMQSTKAASGKSIQDPAMHQLKDSAKIMVTNVTSLLKTVKAVEDEHSRGTRALESSIEAIAQEIRAFDLPEPPKSRAEPEDLIRATRPITLATGKAVSAGKSCKQEDIIVAANMGRKAVSDMLTTCKAAAFHSQKSQARSQALHSGHDVAVQYRELLQMVMHNVNKPGSSESRTNLGNISRKIAQCVTELAAAAEMLKDDDWVDPSDPTFIAENELLGAAKSIENAAKKLASLKPRREIKGKEVDANMNFDELILDAAKSIASATAALIKAASEAQRELVRQGKVQKTSHLNSEDGQWSEGLVSAARLVAAATHNLCEAANALVKGHSSEEKLIGAAKQVAGSTAQLLLACKVKADPESASMRRLEAASNAVRKATDNLVKAAQQALEQEEENADVDLNKSAVNTVVEKLKIGVIIYESSSYDLTPSQGRKLFTTPHDKSQYHQKTLFAYSDRSGDESAFDSGPSFNESLQRFRTGATATADGSGSNSSTYKYSSSSRQTSKSSNVTRSVEEQQTVITRNSQKSYHIE</sequence>
<dbReference type="Gene3D" id="3.10.20.90">
    <property type="entry name" value="Phosphatidylinositol 3-kinase Catalytic Subunit, Chain A, domain 1"/>
    <property type="match status" value="2"/>
</dbReference>
<dbReference type="InterPro" id="IPR049108">
    <property type="entry name" value="Talin_R4"/>
</dbReference>
<dbReference type="FunFam" id="1.20.120.230:FF:000002">
    <property type="entry name" value="Talin 2"/>
    <property type="match status" value="1"/>
</dbReference>
<comment type="subcellular location">
    <subcellularLocation>
        <location evidence="1">Cytoplasm</location>
        <location evidence="1">Cytoskeleton</location>
    </subcellularLocation>
</comment>
<dbReference type="Gene3D" id="2.30.29.30">
    <property type="entry name" value="Pleckstrin-homology domain (PH domain)/Phosphotyrosine-binding domain (PTB)"/>
    <property type="match status" value="2"/>
</dbReference>
<dbReference type="OMA" id="DIMEQIM"/>
<evidence type="ECO:0000259" key="6">
    <source>
        <dbReference type="PROSITE" id="PS50057"/>
    </source>
</evidence>
<dbReference type="CDD" id="cd12150">
    <property type="entry name" value="talin-RS"/>
    <property type="match status" value="1"/>
</dbReference>
<dbReference type="InterPro" id="IPR015009">
    <property type="entry name" value="Vinculin-bd_dom"/>
</dbReference>
<dbReference type="FunFam" id="1.20.80.10:FF:000007">
    <property type="entry name" value="Talin 2"/>
    <property type="match status" value="1"/>
</dbReference>
<dbReference type="CDD" id="cd10569">
    <property type="entry name" value="FERM_C_Talin"/>
    <property type="match status" value="2"/>
</dbReference>
<dbReference type="Pfam" id="PF09141">
    <property type="entry name" value="Talin_middle"/>
    <property type="match status" value="2"/>
</dbReference>
<dbReference type="GO" id="GO:0005200">
    <property type="term" value="F:structural constituent of cytoskeleton"/>
    <property type="evidence" value="ECO:0007669"/>
    <property type="project" value="InterPro"/>
</dbReference>
<dbReference type="PANTHER" id="PTHR19981:SF1">
    <property type="entry name" value="RHEA, ISOFORM B"/>
    <property type="match status" value="1"/>
</dbReference>
<dbReference type="InterPro" id="IPR037438">
    <property type="entry name" value="Talin1/2-RS"/>
</dbReference>
<dbReference type="InterPro" id="IPR014352">
    <property type="entry name" value="FERM/acyl-CoA-bd_prot_sf"/>
</dbReference>
<dbReference type="Pfam" id="PF21896">
    <property type="entry name" value="Talin_IBS2B"/>
    <property type="match status" value="6"/>
</dbReference>
<dbReference type="CDD" id="cd14473">
    <property type="entry name" value="FERM_B-lobe"/>
    <property type="match status" value="1"/>
</dbReference>
<dbReference type="InterPro" id="IPR019749">
    <property type="entry name" value="Band_41_domain"/>
</dbReference>
<dbReference type="InterPro" id="IPR000299">
    <property type="entry name" value="FERM_domain"/>
</dbReference>
<dbReference type="InterPro" id="IPR019748">
    <property type="entry name" value="FERM_central"/>
</dbReference>
<dbReference type="InterPro" id="IPR054082">
    <property type="entry name" value="Talin_IBS2B"/>
</dbReference>
<feature type="region of interest" description="Disordered" evidence="5">
    <location>
        <begin position="508"/>
        <end position="528"/>
    </location>
</feature>
<organism evidence="8 9">
    <name type="scientific">Tigriopus californicus</name>
    <name type="common">Marine copepod</name>
    <dbReference type="NCBI Taxonomy" id="6832"/>
    <lineage>
        <taxon>Eukaryota</taxon>
        <taxon>Metazoa</taxon>
        <taxon>Ecdysozoa</taxon>
        <taxon>Arthropoda</taxon>
        <taxon>Crustacea</taxon>
        <taxon>Multicrustacea</taxon>
        <taxon>Hexanauplia</taxon>
        <taxon>Copepoda</taxon>
        <taxon>Harpacticoida</taxon>
        <taxon>Harpacticidae</taxon>
        <taxon>Tigriopus</taxon>
    </lineage>
</organism>
<dbReference type="Pfam" id="PF02174">
    <property type="entry name" value="IRS"/>
    <property type="match status" value="2"/>
</dbReference>
<dbReference type="Pfam" id="PF16511">
    <property type="entry name" value="FERM_f0"/>
    <property type="match status" value="1"/>
</dbReference>
<keyword evidence="9" id="KW-1185">Reference proteome</keyword>
<dbReference type="Pfam" id="PF21692">
    <property type="entry name" value="Talin_R4"/>
    <property type="match status" value="2"/>
</dbReference>
<keyword evidence="4" id="KW-0175">Coiled coil</keyword>
<dbReference type="InterPro" id="IPR002404">
    <property type="entry name" value="IRS_PTB"/>
</dbReference>
<dbReference type="GO" id="GO:0005737">
    <property type="term" value="C:cytoplasm"/>
    <property type="evidence" value="ECO:0007669"/>
    <property type="project" value="TreeGrafter"/>
</dbReference>
<dbReference type="InterPro" id="IPR036723">
    <property type="entry name" value="Alpha-catenin/vinculin-like_sf"/>
</dbReference>
<dbReference type="GO" id="GO:0005856">
    <property type="term" value="C:cytoskeleton"/>
    <property type="evidence" value="ECO:0007669"/>
    <property type="project" value="UniProtKB-SubCell"/>
</dbReference>
<dbReference type="GO" id="GO:0051015">
    <property type="term" value="F:actin filament binding"/>
    <property type="evidence" value="ECO:0007669"/>
    <property type="project" value="InterPro"/>
</dbReference>
<keyword evidence="2" id="KW-0963">Cytoplasm</keyword>
<dbReference type="SMART" id="SM00295">
    <property type="entry name" value="B41"/>
    <property type="match status" value="1"/>
</dbReference>
<dbReference type="EMBL" id="VCGU01000010">
    <property type="protein sequence ID" value="TRY68793.1"/>
    <property type="molecule type" value="Genomic_DNA"/>
</dbReference>
<dbReference type="GO" id="GO:0098609">
    <property type="term" value="P:cell-cell adhesion"/>
    <property type="evidence" value="ECO:0007669"/>
    <property type="project" value="TreeGrafter"/>
</dbReference>
<dbReference type="Pfam" id="PF01608">
    <property type="entry name" value="I_LWEQ"/>
    <property type="match status" value="1"/>
</dbReference>
<name>A0A553NTP2_TIGCA</name>
<dbReference type="Gene3D" id="1.20.1410.10">
    <property type="entry name" value="I/LWEQ domain"/>
    <property type="match status" value="1"/>
</dbReference>
<feature type="compositionally biased region" description="Low complexity" evidence="5">
    <location>
        <begin position="3345"/>
        <end position="3367"/>
    </location>
</feature>
<evidence type="ECO:0000313" key="9">
    <source>
        <dbReference type="Proteomes" id="UP000318571"/>
    </source>
</evidence>
<dbReference type="GO" id="GO:0048731">
    <property type="term" value="P:system development"/>
    <property type="evidence" value="ECO:0007669"/>
    <property type="project" value="UniProtKB-ARBA"/>
</dbReference>
<dbReference type="InterPro" id="IPR035963">
    <property type="entry name" value="FERM_2"/>
</dbReference>
<dbReference type="SUPFAM" id="SSF54236">
    <property type="entry name" value="Ubiquitin-like"/>
    <property type="match status" value="1"/>
</dbReference>
<evidence type="ECO:0000256" key="2">
    <source>
        <dbReference type="ARBA" id="ARBA00022490"/>
    </source>
</evidence>
<dbReference type="PANTHER" id="PTHR19981">
    <property type="entry name" value="TALIN"/>
    <property type="match status" value="1"/>
</dbReference>
<dbReference type="Pfam" id="PF21865">
    <property type="entry name" value="TLN1-like_RS"/>
    <property type="match status" value="2"/>
</dbReference>
<dbReference type="PROSITE" id="PS00661">
    <property type="entry name" value="FERM_2"/>
    <property type="match status" value="1"/>
</dbReference>
<feature type="compositionally biased region" description="Polar residues" evidence="5">
    <location>
        <begin position="3368"/>
        <end position="3390"/>
    </location>
</feature>
<evidence type="ECO:0000259" key="7">
    <source>
        <dbReference type="PROSITE" id="PS50945"/>
    </source>
</evidence>
<dbReference type="SUPFAM" id="SSF47220">
    <property type="entry name" value="alpha-catenin/vinculin-like"/>
    <property type="match status" value="6"/>
</dbReference>
<dbReference type="InterPro" id="IPR011993">
    <property type="entry name" value="PH-like_dom_sf"/>
</dbReference>
<dbReference type="CDD" id="cd17089">
    <property type="entry name" value="FERM_F0_TLN"/>
    <property type="match status" value="1"/>
</dbReference>
<dbReference type="PROSITE" id="PS50945">
    <property type="entry name" value="I_LWEQ"/>
    <property type="match status" value="1"/>
</dbReference>
<evidence type="ECO:0000313" key="8">
    <source>
        <dbReference type="EMBL" id="TRY68793.1"/>
    </source>
</evidence>
<evidence type="ECO:0008006" key="10">
    <source>
        <dbReference type="Google" id="ProtNLM"/>
    </source>
</evidence>
<comment type="caution">
    <text evidence="8">The sequence shown here is derived from an EMBL/GenBank/DDBJ whole genome shotgun (WGS) entry which is preliminary data.</text>
</comment>
<dbReference type="FunFam" id="1.20.1410.10:FF:000001">
    <property type="entry name" value="Talin 2"/>
    <property type="match status" value="1"/>
</dbReference>
<dbReference type="InterPro" id="IPR054060">
    <property type="entry name" value="TLN1-like_RS"/>
</dbReference>
<dbReference type="Gene3D" id="1.20.1420.10">
    <property type="entry name" value="Talin, central domain"/>
    <property type="match status" value="8"/>
</dbReference>